<protein>
    <submittedName>
        <fullName evidence="1">Uncharacterized protein</fullName>
    </submittedName>
</protein>
<evidence type="ECO:0000313" key="1">
    <source>
        <dbReference type="EMBL" id="KAJ3494458.1"/>
    </source>
</evidence>
<sequence length="133" mass="14683">MSPVDPAKMYATRTPNASVDSAGVLTRGVHDLVFDLLVIADADLRSGEPQRHPLSPKAMSAVKSRVTDYIQLVNNEVSLFQYQQHAFCSDCPGVRRGSVDRIRAATICFIPPWFTQQEVLHEAAHAQSTIKYG</sequence>
<proteinExistence type="predicted"/>
<comment type="caution">
    <text evidence="1">The sequence shown here is derived from an EMBL/GenBank/DDBJ whole genome shotgun (WGS) entry which is preliminary data.</text>
</comment>
<dbReference type="AlphaFoldDB" id="A0A9W8JR33"/>
<dbReference type="EMBL" id="JANKHO010002129">
    <property type="protein sequence ID" value="KAJ3494458.1"/>
    <property type="molecule type" value="Genomic_DNA"/>
</dbReference>
<reference evidence="1" key="1">
    <citation type="submission" date="2022-07" db="EMBL/GenBank/DDBJ databases">
        <title>Genome Sequence of Agrocybe chaxingu.</title>
        <authorList>
            <person name="Buettner E."/>
        </authorList>
    </citation>
    <scope>NUCLEOTIDE SEQUENCE</scope>
    <source>
        <strain evidence="1">MP-N11</strain>
    </source>
</reference>
<accession>A0A9W8JR33</accession>
<evidence type="ECO:0000313" key="2">
    <source>
        <dbReference type="Proteomes" id="UP001148786"/>
    </source>
</evidence>
<dbReference type="Proteomes" id="UP001148786">
    <property type="component" value="Unassembled WGS sequence"/>
</dbReference>
<name>A0A9W8JR33_9AGAR</name>
<keyword evidence="2" id="KW-1185">Reference proteome</keyword>
<gene>
    <name evidence="1" type="ORF">NLJ89_g10804</name>
</gene>
<organism evidence="1 2">
    <name type="scientific">Agrocybe chaxingu</name>
    <dbReference type="NCBI Taxonomy" id="84603"/>
    <lineage>
        <taxon>Eukaryota</taxon>
        <taxon>Fungi</taxon>
        <taxon>Dikarya</taxon>
        <taxon>Basidiomycota</taxon>
        <taxon>Agaricomycotina</taxon>
        <taxon>Agaricomycetes</taxon>
        <taxon>Agaricomycetidae</taxon>
        <taxon>Agaricales</taxon>
        <taxon>Agaricineae</taxon>
        <taxon>Strophariaceae</taxon>
        <taxon>Agrocybe</taxon>
    </lineage>
</organism>